<keyword evidence="2" id="KW-1185">Reference proteome</keyword>
<dbReference type="Proteomes" id="UP001056035">
    <property type="component" value="Chromosome"/>
</dbReference>
<dbReference type="EMBL" id="CP098502">
    <property type="protein sequence ID" value="UTI62637.1"/>
    <property type="molecule type" value="Genomic_DNA"/>
</dbReference>
<sequence>MKHGAYAVIAAERVDAKVREVFDALAADAPLRASDGGLPAADGAMVRLAAEVMCRLDDVTGYLGAKGWMDEKGNPRTIVLELEGRLRREAADHLDALGCSPRSRAKLGLDVARSQAFDLAQHWAETDVSGDQDGDVIDGDAA</sequence>
<proteinExistence type="predicted"/>
<organism evidence="1 2">
    <name type="scientific">Paraconexibacter antarcticus</name>
    <dbReference type="NCBI Taxonomy" id="2949664"/>
    <lineage>
        <taxon>Bacteria</taxon>
        <taxon>Bacillati</taxon>
        <taxon>Actinomycetota</taxon>
        <taxon>Thermoleophilia</taxon>
        <taxon>Solirubrobacterales</taxon>
        <taxon>Paraconexibacteraceae</taxon>
        <taxon>Paraconexibacter</taxon>
    </lineage>
</organism>
<accession>A0ABY5DPC0</accession>
<dbReference type="RefSeq" id="WP_254569374.1">
    <property type="nucleotide sequence ID" value="NZ_CP098502.1"/>
</dbReference>
<name>A0ABY5DPC0_9ACTN</name>
<evidence type="ECO:0000313" key="1">
    <source>
        <dbReference type="EMBL" id="UTI62637.1"/>
    </source>
</evidence>
<gene>
    <name evidence="1" type="ORF">NBH00_14855</name>
</gene>
<reference evidence="1 2" key="1">
    <citation type="submission" date="2022-06" db="EMBL/GenBank/DDBJ databases">
        <title>Paraconexibacter antarcticus.</title>
        <authorList>
            <person name="Kim C.S."/>
        </authorList>
    </citation>
    <scope>NUCLEOTIDE SEQUENCE [LARGE SCALE GENOMIC DNA]</scope>
    <source>
        <strain evidence="1 2">02-257</strain>
    </source>
</reference>
<protein>
    <submittedName>
        <fullName evidence="1">Uncharacterized protein</fullName>
    </submittedName>
</protein>
<evidence type="ECO:0000313" key="2">
    <source>
        <dbReference type="Proteomes" id="UP001056035"/>
    </source>
</evidence>